<gene>
    <name evidence="2" type="ORF">AUP44_17220</name>
</gene>
<keyword evidence="1" id="KW-0472">Membrane</keyword>
<comment type="caution">
    <text evidence="2">The sequence shown here is derived from an EMBL/GenBank/DDBJ whole genome shotgun (WGS) entry which is preliminary data.</text>
</comment>
<dbReference type="EMBL" id="LPZR01000226">
    <property type="protein sequence ID" value="KYO49578.1"/>
    <property type="molecule type" value="Genomic_DNA"/>
</dbReference>
<protein>
    <submittedName>
        <fullName evidence="2">Uncharacterized protein</fullName>
    </submittedName>
</protein>
<sequence>MAVKYPVWVYLRFESHLGSLRSKNLAGAFCLLCTIVAIISGVDLPMVGTLILEGQTKEMDMKIRAENLIAAVGELRVGLLAVRDLADTLLSLVEARGRITIFETGFQTWFSVHASRLP</sequence>
<keyword evidence="1" id="KW-1133">Transmembrane helix</keyword>
<dbReference type="Proteomes" id="UP000075787">
    <property type="component" value="Unassembled WGS sequence"/>
</dbReference>
<name>A0A162JPA0_9PROT</name>
<accession>A0A162JPA0</accession>
<reference evidence="2 3" key="1">
    <citation type="submission" date="2015-12" db="EMBL/GenBank/DDBJ databases">
        <title>Genome sequence of Tistrella mobilis MCCC 1A02139.</title>
        <authorList>
            <person name="Lu L."/>
            <person name="Lai Q."/>
            <person name="Shao Z."/>
            <person name="Qian P."/>
        </authorList>
    </citation>
    <scope>NUCLEOTIDE SEQUENCE [LARGE SCALE GENOMIC DNA]</scope>
    <source>
        <strain evidence="2 3">MCCC 1A02139</strain>
    </source>
</reference>
<organism evidence="2 3">
    <name type="scientific">Tistrella mobilis</name>
    <dbReference type="NCBI Taxonomy" id="171437"/>
    <lineage>
        <taxon>Bacteria</taxon>
        <taxon>Pseudomonadati</taxon>
        <taxon>Pseudomonadota</taxon>
        <taxon>Alphaproteobacteria</taxon>
        <taxon>Geminicoccales</taxon>
        <taxon>Geminicoccaceae</taxon>
        <taxon>Tistrella</taxon>
    </lineage>
</organism>
<feature type="transmembrane region" description="Helical" evidence="1">
    <location>
        <begin position="25"/>
        <end position="52"/>
    </location>
</feature>
<dbReference type="AlphaFoldDB" id="A0A162JPA0"/>
<evidence type="ECO:0000313" key="3">
    <source>
        <dbReference type="Proteomes" id="UP000075787"/>
    </source>
</evidence>
<proteinExistence type="predicted"/>
<evidence type="ECO:0000256" key="1">
    <source>
        <dbReference type="SAM" id="Phobius"/>
    </source>
</evidence>
<keyword evidence="1" id="KW-0812">Transmembrane</keyword>
<evidence type="ECO:0000313" key="2">
    <source>
        <dbReference type="EMBL" id="KYO49578.1"/>
    </source>
</evidence>